<keyword evidence="2" id="KW-1185">Reference proteome</keyword>
<dbReference type="Proteomes" id="UP001201163">
    <property type="component" value="Unassembled WGS sequence"/>
</dbReference>
<sequence>MSACDACQGAKWFSWKSWSRNCTAVDPPTTFSSLIPSGTRVQEWAFLDVTVSNTFPRGMSG</sequence>
<comment type="caution">
    <text evidence="1">The sequence shown here is derived from an EMBL/GenBank/DDBJ whole genome shotgun (WGS) entry which is preliminary data.</text>
</comment>
<reference evidence="1" key="1">
    <citation type="submission" date="2022-01" db="EMBL/GenBank/DDBJ databases">
        <title>Comparative genomics reveals a dynamic genome evolution in the ectomycorrhizal milk-cap (Lactarius) mushrooms.</title>
        <authorList>
            <consortium name="DOE Joint Genome Institute"/>
            <person name="Lebreton A."/>
            <person name="Tang N."/>
            <person name="Kuo A."/>
            <person name="LaButti K."/>
            <person name="Drula E."/>
            <person name="Barry K."/>
            <person name="Clum A."/>
            <person name="Lipzen A."/>
            <person name="Mousain D."/>
            <person name="Ng V."/>
            <person name="Wang R."/>
            <person name="Wang X."/>
            <person name="Dai Y."/>
            <person name="Henrissat B."/>
            <person name="Grigoriev I.V."/>
            <person name="Guerin-Laguette A."/>
            <person name="Yu F."/>
            <person name="Martin F.M."/>
        </authorList>
    </citation>
    <scope>NUCLEOTIDE SEQUENCE</scope>
    <source>
        <strain evidence="1">QP</strain>
    </source>
</reference>
<accession>A0AAD4Q833</accession>
<gene>
    <name evidence="1" type="ORF">EDB92DRAFT_1902885</name>
</gene>
<name>A0AAD4Q833_9AGAM</name>
<organism evidence="1 2">
    <name type="scientific">Lactarius akahatsu</name>
    <dbReference type="NCBI Taxonomy" id="416441"/>
    <lineage>
        <taxon>Eukaryota</taxon>
        <taxon>Fungi</taxon>
        <taxon>Dikarya</taxon>
        <taxon>Basidiomycota</taxon>
        <taxon>Agaricomycotina</taxon>
        <taxon>Agaricomycetes</taxon>
        <taxon>Russulales</taxon>
        <taxon>Russulaceae</taxon>
        <taxon>Lactarius</taxon>
    </lineage>
</organism>
<protein>
    <submittedName>
        <fullName evidence="1">Uncharacterized protein</fullName>
    </submittedName>
</protein>
<evidence type="ECO:0000313" key="2">
    <source>
        <dbReference type="Proteomes" id="UP001201163"/>
    </source>
</evidence>
<proteinExistence type="predicted"/>
<dbReference type="EMBL" id="JAKELL010000157">
    <property type="protein sequence ID" value="KAH8979742.1"/>
    <property type="molecule type" value="Genomic_DNA"/>
</dbReference>
<dbReference type="AlphaFoldDB" id="A0AAD4Q833"/>
<evidence type="ECO:0000313" key="1">
    <source>
        <dbReference type="EMBL" id="KAH8979742.1"/>
    </source>
</evidence>